<evidence type="ECO:0000256" key="3">
    <source>
        <dbReference type="ARBA" id="ARBA00023163"/>
    </source>
</evidence>
<comment type="caution">
    <text evidence="7">The sequence shown here is derived from an EMBL/GenBank/DDBJ whole genome shotgun (WGS) entry which is preliminary data.</text>
</comment>
<dbReference type="EMBL" id="JAEKJR010000002">
    <property type="protein sequence ID" value="MBN8431732.1"/>
    <property type="molecule type" value="Genomic_DNA"/>
</dbReference>
<dbReference type="InterPro" id="IPR036390">
    <property type="entry name" value="WH_DNA-bd_sf"/>
</dbReference>
<evidence type="ECO:0000256" key="5">
    <source>
        <dbReference type="SAM" id="MobiDB-lite"/>
    </source>
</evidence>
<dbReference type="Pfam" id="PF07729">
    <property type="entry name" value="FCD"/>
    <property type="match status" value="1"/>
</dbReference>
<dbReference type="InterPro" id="IPR000524">
    <property type="entry name" value="Tscrpt_reg_HTH_GntR"/>
</dbReference>
<feature type="region of interest" description="Disordered" evidence="5">
    <location>
        <begin position="1"/>
        <end position="33"/>
    </location>
</feature>
<evidence type="ECO:0000313" key="8">
    <source>
        <dbReference type="Proteomes" id="UP000664293"/>
    </source>
</evidence>
<dbReference type="Gene3D" id="1.20.120.530">
    <property type="entry name" value="GntR ligand-binding domain-like"/>
    <property type="match status" value="1"/>
</dbReference>
<dbReference type="SUPFAM" id="SSF46785">
    <property type="entry name" value="Winged helix' DNA-binding domain"/>
    <property type="match status" value="1"/>
</dbReference>
<name>A0ABS3E8Y1_9GAMM</name>
<keyword evidence="8" id="KW-1185">Reference proteome</keyword>
<dbReference type="SUPFAM" id="SSF48008">
    <property type="entry name" value="GntR ligand-binding domain-like"/>
    <property type="match status" value="1"/>
</dbReference>
<gene>
    <name evidence="7" type="ORF">JF535_12810</name>
</gene>
<dbReference type="Pfam" id="PF00392">
    <property type="entry name" value="GntR"/>
    <property type="match status" value="1"/>
</dbReference>
<keyword evidence="4" id="KW-0175">Coiled coil</keyword>
<dbReference type="CDD" id="cd07377">
    <property type="entry name" value="WHTH_GntR"/>
    <property type="match status" value="1"/>
</dbReference>
<dbReference type="PANTHER" id="PTHR43537:SF49">
    <property type="entry name" value="TRANSCRIPTIONAL REGULATORY PROTEIN"/>
    <property type="match status" value="1"/>
</dbReference>
<keyword evidence="1" id="KW-0805">Transcription regulation</keyword>
<dbReference type="InterPro" id="IPR036388">
    <property type="entry name" value="WH-like_DNA-bd_sf"/>
</dbReference>
<sequence length="251" mass="28188">MDGQGQKTSAEGAVASSDIAGHADSTTGSTKAARGSQSLADRLFLTLRSEIVEGQIAAGSKISEPELARRFDASRGSLREALMRLESLSLIERRVNVGARVVDLTERGLLEIYDVREALEGMACRLAAENRSQEDLAELRQMLARHEQQEELQKGTAYFQPEGDFDFHFRIVQASHNDLLIDTLCNKLYYRVRMYRYQLGMASPRAHRAFREHSHIIEAIEAGDGELAEILMRRHIRASRSNIEKKLSQTD</sequence>
<proteinExistence type="predicted"/>
<keyword evidence="2" id="KW-0238">DNA-binding</keyword>
<reference evidence="7 8" key="1">
    <citation type="submission" date="2020-12" db="EMBL/GenBank/DDBJ databases">
        <title>Oil enriched cultivation method for isolating marine PHA-producing bacteria.</title>
        <authorList>
            <person name="Zheng W."/>
            <person name="Yu S."/>
            <person name="Huang Y."/>
        </authorList>
    </citation>
    <scope>NUCLEOTIDE SEQUENCE [LARGE SCALE GENOMIC DNA]</scope>
    <source>
        <strain evidence="7 8">SN0-2</strain>
    </source>
</reference>
<dbReference type="SMART" id="SM00345">
    <property type="entry name" value="HTH_GNTR"/>
    <property type="match status" value="1"/>
</dbReference>
<dbReference type="Proteomes" id="UP000664293">
    <property type="component" value="Unassembled WGS sequence"/>
</dbReference>
<feature type="compositionally biased region" description="Polar residues" evidence="5">
    <location>
        <begin position="24"/>
        <end position="33"/>
    </location>
</feature>
<evidence type="ECO:0000313" key="7">
    <source>
        <dbReference type="EMBL" id="MBN8431732.1"/>
    </source>
</evidence>
<dbReference type="PANTHER" id="PTHR43537">
    <property type="entry name" value="TRANSCRIPTIONAL REGULATOR, GNTR FAMILY"/>
    <property type="match status" value="1"/>
</dbReference>
<dbReference type="PROSITE" id="PS50949">
    <property type="entry name" value="HTH_GNTR"/>
    <property type="match status" value="1"/>
</dbReference>
<keyword evidence="3" id="KW-0804">Transcription</keyword>
<protein>
    <submittedName>
        <fullName evidence="7">GntR family transcriptional regulator</fullName>
    </submittedName>
</protein>
<evidence type="ECO:0000256" key="1">
    <source>
        <dbReference type="ARBA" id="ARBA00023015"/>
    </source>
</evidence>
<dbReference type="SMART" id="SM00895">
    <property type="entry name" value="FCD"/>
    <property type="match status" value="1"/>
</dbReference>
<evidence type="ECO:0000259" key="6">
    <source>
        <dbReference type="PROSITE" id="PS50949"/>
    </source>
</evidence>
<feature type="domain" description="HTH gntR-type" evidence="6">
    <location>
        <begin position="37"/>
        <end position="104"/>
    </location>
</feature>
<organism evidence="7 8">
    <name type="scientific">Microbulbifer salipaludis</name>
    <dbReference type="NCBI Taxonomy" id="187980"/>
    <lineage>
        <taxon>Bacteria</taxon>
        <taxon>Pseudomonadati</taxon>
        <taxon>Pseudomonadota</taxon>
        <taxon>Gammaproteobacteria</taxon>
        <taxon>Cellvibrionales</taxon>
        <taxon>Microbulbiferaceae</taxon>
        <taxon>Microbulbifer</taxon>
    </lineage>
</organism>
<dbReference type="InterPro" id="IPR008920">
    <property type="entry name" value="TF_FadR/GntR_C"/>
</dbReference>
<dbReference type="RefSeq" id="WP_207002737.1">
    <property type="nucleotide sequence ID" value="NZ_JAEKJR010000002.1"/>
</dbReference>
<feature type="coiled-coil region" evidence="4">
    <location>
        <begin position="129"/>
        <end position="156"/>
    </location>
</feature>
<accession>A0ABS3E8Y1</accession>
<evidence type="ECO:0000256" key="4">
    <source>
        <dbReference type="SAM" id="Coils"/>
    </source>
</evidence>
<dbReference type="Gene3D" id="1.10.10.10">
    <property type="entry name" value="Winged helix-like DNA-binding domain superfamily/Winged helix DNA-binding domain"/>
    <property type="match status" value="1"/>
</dbReference>
<evidence type="ECO:0000256" key="2">
    <source>
        <dbReference type="ARBA" id="ARBA00023125"/>
    </source>
</evidence>
<dbReference type="InterPro" id="IPR011711">
    <property type="entry name" value="GntR_C"/>
</dbReference>